<protein>
    <submittedName>
        <fullName evidence="1">Uncharacterized protein</fullName>
    </submittedName>
</protein>
<dbReference type="AlphaFoldDB" id="A0A3R7FEV5"/>
<dbReference type="InParanoid" id="A0A3R7FEV5"/>
<accession>A0A3R7FEV5</accession>
<evidence type="ECO:0000313" key="2">
    <source>
        <dbReference type="Proteomes" id="UP000286415"/>
    </source>
</evidence>
<reference evidence="1 2" key="1">
    <citation type="journal article" date="2018" name="Biotechnol. Adv.">
        <title>Improved genomic resources and new bioinformatic workflow for the carcinogenic parasite Clonorchis sinensis: Biotechnological implications.</title>
        <authorList>
            <person name="Wang D."/>
            <person name="Korhonen P.K."/>
            <person name="Gasser R.B."/>
            <person name="Young N.D."/>
        </authorList>
    </citation>
    <scope>NUCLEOTIDE SEQUENCE [LARGE SCALE GENOMIC DNA]</scope>
    <source>
        <strain evidence="1">Cs-k2</strain>
    </source>
</reference>
<proteinExistence type="predicted"/>
<name>A0A3R7FEV5_CLOSI</name>
<dbReference type="EMBL" id="NIRI02000076">
    <property type="protein sequence ID" value="KAG5442112.1"/>
    <property type="molecule type" value="Genomic_DNA"/>
</dbReference>
<dbReference type="OrthoDB" id="10390671at2759"/>
<comment type="caution">
    <text evidence="1">The sequence shown here is derived from an EMBL/GenBank/DDBJ whole genome shotgun (WGS) entry which is preliminary data.</text>
</comment>
<reference evidence="1 2" key="2">
    <citation type="journal article" date="2021" name="Genomics">
        <title>High-quality reference genome for Clonorchis sinensis.</title>
        <authorList>
            <person name="Young N.D."/>
            <person name="Stroehlein A.J."/>
            <person name="Kinkar L."/>
            <person name="Wang T."/>
            <person name="Sohn W.M."/>
            <person name="Chang B.C.H."/>
            <person name="Kaur P."/>
            <person name="Weisz D."/>
            <person name="Dudchenko O."/>
            <person name="Aiden E.L."/>
            <person name="Korhonen P.K."/>
            <person name="Gasser R.B."/>
        </authorList>
    </citation>
    <scope>NUCLEOTIDE SEQUENCE [LARGE SCALE GENOMIC DNA]</scope>
    <source>
        <strain evidence="1">Cs-k2</strain>
    </source>
</reference>
<gene>
    <name evidence="1" type="ORF">CSKR_112733</name>
</gene>
<evidence type="ECO:0000313" key="1">
    <source>
        <dbReference type="EMBL" id="KAG5442112.1"/>
    </source>
</evidence>
<dbReference type="Proteomes" id="UP000286415">
    <property type="component" value="Unassembled WGS sequence"/>
</dbReference>
<keyword evidence="2" id="KW-1185">Reference proteome</keyword>
<organism evidence="1 2">
    <name type="scientific">Clonorchis sinensis</name>
    <name type="common">Chinese liver fluke</name>
    <dbReference type="NCBI Taxonomy" id="79923"/>
    <lineage>
        <taxon>Eukaryota</taxon>
        <taxon>Metazoa</taxon>
        <taxon>Spiralia</taxon>
        <taxon>Lophotrochozoa</taxon>
        <taxon>Platyhelminthes</taxon>
        <taxon>Trematoda</taxon>
        <taxon>Digenea</taxon>
        <taxon>Opisthorchiida</taxon>
        <taxon>Opisthorchiata</taxon>
        <taxon>Opisthorchiidae</taxon>
        <taxon>Clonorchis</taxon>
    </lineage>
</organism>
<sequence length="367" mass="42399">MRKDKKFLFEAETMMYISTEKVPGMTITESTYEDSKSALLKHVRGKISPGLLHKEHYLLIYPERQMRYPEWAIIRLRLHYITVLKPEDLTFPEQWQVGLQGVIDSLGAADDLGANFQLPVYADHTREFDILTKEQGEPDACEMVENMLSHIQLGSHKCFPQIRMAGANGETYMRANALIPTAGLEVPELGVEKDLQFVVLLKRLWGENKYSIYTYSSSPVYESFSDPGDENYFILETEGYAHELPNFGLERFASISDPAAIEVAKTVIVELMIHQLEIPATLIDCPWLYFFVTDSGLLLRTNLRISKTTHYWNEENPWTVPLKVSEKLQMHPDRTFNVLWRRQAKYPIRQSENNWDESPHFLFPASS</sequence>